<dbReference type="InterPro" id="IPR013783">
    <property type="entry name" value="Ig-like_fold"/>
</dbReference>
<reference evidence="2 3" key="1">
    <citation type="journal article" date="2015" name="Stand. Genomic Sci.">
        <title>Complete genome sequence and description of Salinispira pacifica gen. nov., sp. nov., a novel spirochaete isolated form a hypersaline microbial mat.</title>
        <authorList>
            <person name="Ben Hania W."/>
            <person name="Joseph M."/>
            <person name="Schumann P."/>
            <person name="Bunk B."/>
            <person name="Fiebig A."/>
            <person name="Sproer C."/>
            <person name="Klenk H.P."/>
            <person name="Fardeau M.L."/>
            <person name="Spring S."/>
        </authorList>
    </citation>
    <scope>NUCLEOTIDE SEQUENCE [LARGE SCALE GENOMIC DNA]</scope>
    <source>
        <strain evidence="2 3">L21-RPul-D2</strain>
    </source>
</reference>
<dbReference type="eggNOG" id="COG4932">
    <property type="taxonomic scope" value="Bacteria"/>
</dbReference>
<feature type="region of interest" description="Disordered" evidence="1">
    <location>
        <begin position="479"/>
        <end position="507"/>
    </location>
</feature>
<gene>
    <name evidence="2" type="ORF">L21SP2_3112</name>
</gene>
<accession>V5WLH5</accession>
<dbReference type="Pfam" id="PF17957">
    <property type="entry name" value="Big_7"/>
    <property type="match status" value="1"/>
</dbReference>
<dbReference type="PATRIC" id="fig|1307761.3.peg.3101"/>
<feature type="compositionally biased region" description="Polar residues" evidence="1">
    <location>
        <begin position="567"/>
        <end position="583"/>
    </location>
</feature>
<evidence type="ECO:0008006" key="4">
    <source>
        <dbReference type="Google" id="ProtNLM"/>
    </source>
</evidence>
<feature type="compositionally biased region" description="Polar residues" evidence="1">
    <location>
        <begin position="1260"/>
        <end position="1269"/>
    </location>
</feature>
<evidence type="ECO:0000313" key="2">
    <source>
        <dbReference type="EMBL" id="AHC16454.1"/>
    </source>
</evidence>
<feature type="region of interest" description="Disordered" evidence="1">
    <location>
        <begin position="1890"/>
        <end position="1911"/>
    </location>
</feature>
<feature type="region of interest" description="Disordered" evidence="1">
    <location>
        <begin position="552"/>
        <end position="583"/>
    </location>
</feature>
<feature type="compositionally biased region" description="Acidic residues" evidence="1">
    <location>
        <begin position="379"/>
        <end position="389"/>
    </location>
</feature>
<feature type="region of interest" description="Disordered" evidence="1">
    <location>
        <begin position="1369"/>
        <end position="1400"/>
    </location>
</feature>
<dbReference type="Gene3D" id="2.60.40.10">
    <property type="entry name" value="Immunoglobulins"/>
    <property type="match status" value="1"/>
</dbReference>
<dbReference type="HOGENOM" id="CLU_001329_0_0_12"/>
<feature type="compositionally biased region" description="Acidic residues" evidence="1">
    <location>
        <begin position="1378"/>
        <end position="1400"/>
    </location>
</feature>
<dbReference type="Proteomes" id="UP000018680">
    <property type="component" value="Chromosome"/>
</dbReference>
<feature type="region of interest" description="Disordered" evidence="1">
    <location>
        <begin position="1253"/>
        <end position="1277"/>
    </location>
</feature>
<keyword evidence="3" id="KW-1185">Reference proteome</keyword>
<organism evidence="2 3">
    <name type="scientific">Salinispira pacifica</name>
    <dbReference type="NCBI Taxonomy" id="1307761"/>
    <lineage>
        <taxon>Bacteria</taxon>
        <taxon>Pseudomonadati</taxon>
        <taxon>Spirochaetota</taxon>
        <taxon>Spirochaetia</taxon>
        <taxon>Spirochaetales</taxon>
        <taxon>Spirochaetaceae</taxon>
        <taxon>Salinispira</taxon>
    </lineage>
</organism>
<proteinExistence type="predicted"/>
<evidence type="ECO:0000256" key="1">
    <source>
        <dbReference type="SAM" id="MobiDB-lite"/>
    </source>
</evidence>
<dbReference type="STRING" id="1307761.L21SP2_3112"/>
<name>V5WLH5_9SPIO</name>
<dbReference type="KEGG" id="slr:L21SP2_3112"/>
<feature type="region of interest" description="Disordered" evidence="1">
    <location>
        <begin position="370"/>
        <end position="389"/>
    </location>
</feature>
<protein>
    <recommendedName>
        <fullName evidence="4">Ig-like domain-containing protein</fullName>
    </recommendedName>
</protein>
<sequence>MGSEGGSAGEEQELLNVPRQVDGLLQWRKQLDLSGLDPGRYNLLVTAEDEAGNILEAPPVDIRVDPESDLPRSSVTFPALNERVAGNFSALGSAVDDDAVSSVEYQLIPGDDPRDADASGFNGAEGKEFWSASIDVSDLEDGPYTIVSRAVDVNGLTGPETAVSFILDRNIPEITIESHENGRLVSGRLKVSGTLSDSNGVAAMHIRSGDQWDEIRLKGRDGAGERSFALDVDTREMEDGPRVLVFRAEDSQGSRSRASLLLFVDNTPPELEIVYPTEDLQADGNFSVLGRARDDNGIESLSWAYRGEEATEIAMEPGNPYWQAPVELSGADELDLEFVLTDPAGNSTNIRYRKELNVQADRPRISFAGALGETQSPGEEPDQTGEDELPSYRLGEQISGWVLDDDAPGAVIYSLNRGEEVRIDTPRSFTIDISDLPPGEHELRIRAEDIYGLQGEELSRDFLLKPRNPRVEMAKVLPRAAENGGNTGVRSSDAGEPGSRQPAGELAYEPGIGFRSDEYAGLEGYVNFHSGKGRIVASIPGRDDLELKLEAVESESTASGPERDSTESGPTESRNDSPGTQWKFTLPLADSTDTSLPYGYVPVKIRAIDELGSVSENIFPLWIENLSVYTGEPRLQLPIEATEMASGAAVPTGEAVVLGAGEVFDLVFFGQDVESAELTLPGGNDNPENDEAGDDNAAAASDFRLRSRGNRLSISARTSGILRGAAVRITTDRGTQYTRDLPVIISDLDAPDISLEDTAASSGVVRGTAEDDTEIRRLWYVSADAAGQTNGQTNQENGGTAVALDGDGSFEISVPDSEIVYPGSMITVYAEDAAGRIASRSLLVSGGAAPEEAGMNMRLVIPFFSSDAGLLPRDLHGDSQALPVGVVSKGSGNGRFEYAGNILISLNGGEPRSISGGPEAFTEFPFPGAGQHQLKAELPYIEFREGDDEGRERSVSASVSFTIAPETGTLVFADRQLEEIPRFSGEEPAAITGTFDYDGKIEEAVYVLDGGEEIELNLSSRDAGGYAFAVPLENRDRSLRAGRHGISLRISDEFGREVTGFLDFHLRESTENRIIDDREGWYPVEEKPGSYIYLFNGRPPEAARTATASASGDGSVNVDGADTARPAGLPAAGVDQAGSSWIVRLTPAEVLRWEELKLELETVDGQVFDRTIDGVSFDTLAPELILNTPVEGENLNVLRISGTAADNDAFGIAAEENDASASSGRKTSQNTGGLPVLSYSLNGNNFRVLTQDSAVFPSGSPDNGASTGENDPAAADRNAGRRGAFSFAIGAEELIKAGADQGPLELTVRAEDASGNFTTVRRLLTLDTEGPEIEQILPGDEVVNGRNSLFFLVWDQFSHEPGGRFALAVPAAGNGESDGAEAGDEAPEDAAEETSEEAADEIELKFEEKQSEHGVLEHLLDLSPYAEFPRQVYLELSDSAGNTRRRDVDLNFDPASDKPKISMEFPEEDALFESDALFSGTVIDDDGVDSIRYRLDDGEYRRADTVEGANSFEIRIPFEELEDNEHVLDVIAVDIYGVESDVLSTPFRVSREKPRAQLLSPELGSTNGGTVTLEGSASDANGIESVWISLDGGNSFQQTRGGETWSYDLDSSILVDRSYLMLIKAVDGYGVESVSSSIITLDNTPPAMELSLPREGSEVEYSLPVQLRVSDELTVADIRYQITRLLPDATTDTAAAADDDGNAQEQQVGGETMLGGYFEPRRVVLEQIDISGLEPGLYNLSIFARDDAENESMVSRDIIRVIPENEGRLALLHPFDGSRVSGHFTLEGRAYAVDGEIPSQVVLTMDGSSFDVLKTDDNGYFSRSFEPGEIADGSHLFRILPDTASSADSENGGLIPRSRIDYRAEGPWVSIDSMGTGDFASQRPWISGRTGYFRESGPDGASEADEMSRKEQRELEKQYELVSLEYSLDNGSSFTSMRPREEWKFRLETQDLNDGPLSVMVRSRFASGETAVSRIFTRVDDTLPSVSIITPEENIALNEELEVSGTAWDANGLKDVQLTLRPRSKNSYEVPQFIQGLYVDLHVLGATYWEAGLGLTFFDNNVKLQVLGGQAPEGRFNGNVLGLKLLANVASLPYGFLFGPDWEFLSSSLAVGSAFQYFTMDSSTSQGSTEADGLVLGAVIVQLELLKVEIEKWNAMNAYAAYVENQFWFISSDIQGGIKYRLAFGMRINLF</sequence>
<evidence type="ECO:0000313" key="3">
    <source>
        <dbReference type="Proteomes" id="UP000018680"/>
    </source>
</evidence>
<dbReference type="EMBL" id="CP006939">
    <property type="protein sequence ID" value="AHC16454.1"/>
    <property type="molecule type" value="Genomic_DNA"/>
</dbReference>